<evidence type="ECO:0000256" key="1">
    <source>
        <dbReference type="SAM" id="MobiDB-lite"/>
    </source>
</evidence>
<dbReference type="EMBL" id="JASCZI010242900">
    <property type="protein sequence ID" value="MED6212298.1"/>
    <property type="molecule type" value="Genomic_DNA"/>
</dbReference>
<name>A0ABU6YTN6_9FABA</name>
<feature type="region of interest" description="Disordered" evidence="1">
    <location>
        <begin position="69"/>
        <end position="170"/>
    </location>
</feature>
<reference evidence="2 3" key="1">
    <citation type="journal article" date="2023" name="Plants (Basel)">
        <title>Bridging the Gap: Combining Genomics and Transcriptomics Approaches to Understand Stylosanthes scabra, an Orphan Legume from the Brazilian Caatinga.</title>
        <authorList>
            <person name="Ferreira-Neto J.R.C."/>
            <person name="da Silva M.D."/>
            <person name="Binneck E."/>
            <person name="de Melo N.F."/>
            <person name="da Silva R.H."/>
            <person name="de Melo A.L.T.M."/>
            <person name="Pandolfi V."/>
            <person name="Bustamante F.O."/>
            <person name="Brasileiro-Vidal A.C."/>
            <person name="Benko-Iseppon A.M."/>
        </authorList>
    </citation>
    <scope>NUCLEOTIDE SEQUENCE [LARGE SCALE GENOMIC DNA]</scope>
    <source>
        <tissue evidence="2">Leaves</tissue>
    </source>
</reference>
<dbReference type="Proteomes" id="UP001341840">
    <property type="component" value="Unassembled WGS sequence"/>
</dbReference>
<keyword evidence="3" id="KW-1185">Reference proteome</keyword>
<feature type="compositionally biased region" description="Polar residues" evidence="1">
    <location>
        <begin position="161"/>
        <end position="170"/>
    </location>
</feature>
<feature type="compositionally biased region" description="Basic residues" evidence="1">
    <location>
        <begin position="132"/>
        <end position="144"/>
    </location>
</feature>
<gene>
    <name evidence="2" type="ORF">PIB30_081981</name>
</gene>
<feature type="compositionally biased region" description="Polar residues" evidence="1">
    <location>
        <begin position="83"/>
        <end position="98"/>
    </location>
</feature>
<protein>
    <submittedName>
        <fullName evidence="2">Uncharacterized protein</fullName>
    </submittedName>
</protein>
<comment type="caution">
    <text evidence="2">The sequence shown here is derived from an EMBL/GenBank/DDBJ whole genome shotgun (WGS) entry which is preliminary data.</text>
</comment>
<evidence type="ECO:0000313" key="3">
    <source>
        <dbReference type="Proteomes" id="UP001341840"/>
    </source>
</evidence>
<evidence type="ECO:0000313" key="2">
    <source>
        <dbReference type="EMBL" id="MED6212298.1"/>
    </source>
</evidence>
<proteinExistence type="predicted"/>
<organism evidence="2 3">
    <name type="scientific">Stylosanthes scabra</name>
    <dbReference type="NCBI Taxonomy" id="79078"/>
    <lineage>
        <taxon>Eukaryota</taxon>
        <taxon>Viridiplantae</taxon>
        <taxon>Streptophyta</taxon>
        <taxon>Embryophyta</taxon>
        <taxon>Tracheophyta</taxon>
        <taxon>Spermatophyta</taxon>
        <taxon>Magnoliopsida</taxon>
        <taxon>eudicotyledons</taxon>
        <taxon>Gunneridae</taxon>
        <taxon>Pentapetalae</taxon>
        <taxon>rosids</taxon>
        <taxon>fabids</taxon>
        <taxon>Fabales</taxon>
        <taxon>Fabaceae</taxon>
        <taxon>Papilionoideae</taxon>
        <taxon>50 kb inversion clade</taxon>
        <taxon>dalbergioids sensu lato</taxon>
        <taxon>Dalbergieae</taxon>
        <taxon>Pterocarpus clade</taxon>
        <taxon>Stylosanthes</taxon>
    </lineage>
</organism>
<accession>A0ABU6YTN6</accession>
<sequence length="170" mass="19183">MMGANKNEIDQLVSKVGEQQHQYTEAMRHLKEWTRNASIRECYVVWAHQQTNPNLIEMPVHKEKWTRKLENHGKQSKRPCPGASSSRLGVGHQVSTLPVTFKHPSSHAQARPVPMPRRVSQQNSASRIKPITPRRHAPTPRRGKIFSTSNSSTKAMPRRGTLSTGVSQPV</sequence>